<feature type="transmembrane region" description="Helical" evidence="1">
    <location>
        <begin position="37"/>
        <end position="56"/>
    </location>
</feature>
<evidence type="ECO:0000313" key="3">
    <source>
        <dbReference type="Proteomes" id="UP000186015"/>
    </source>
</evidence>
<reference evidence="2 3" key="1">
    <citation type="submission" date="2016-10" db="EMBL/GenBank/DDBJ databases">
        <authorList>
            <person name="de Groot N.N."/>
        </authorList>
    </citation>
    <scope>NUCLEOTIDE SEQUENCE [LARGE SCALE GENOMIC DNA]</scope>
    <source>
        <strain evidence="2 3">KH2T6</strain>
    </source>
</reference>
<name>A0A1H7GSI3_RUMAL</name>
<keyword evidence="1" id="KW-0472">Membrane</keyword>
<dbReference type="EMBL" id="FOAT01000002">
    <property type="protein sequence ID" value="SEK40994.1"/>
    <property type="molecule type" value="Genomic_DNA"/>
</dbReference>
<gene>
    <name evidence="2" type="ORF">SAMN05216469_102245</name>
</gene>
<keyword evidence="1" id="KW-0812">Transmembrane</keyword>
<protein>
    <submittedName>
        <fullName evidence="2">Uncharacterized protein</fullName>
    </submittedName>
</protein>
<dbReference type="RefSeq" id="WP_074829575.1">
    <property type="nucleotide sequence ID" value="NZ_FOAT01000002.1"/>
</dbReference>
<dbReference type="Proteomes" id="UP000186015">
    <property type="component" value="Unassembled WGS sequence"/>
</dbReference>
<sequence>MNGFELLKAVSKADYKYLEESENYVPKKKNSFKKIRLTVIAAAAVVGLCGFTYTFYKYNYGNAFTNREIEPGKTMSGDIHDLESTTQPFDGVVLENTFTDIDITIEGIVSEIGSDDLILTAKKKDGTPFAESDEVLFNAALGMCIPYDMIESFKGKEINDASELAWRDGDVHCALNDDGTLSITVTNTWKISNDDHDVILGFRDIAAWRYTEEKDEQYVNFLNSVIDVHNSADFEIKNVEEFNKKFDACKQILRGISDDYYEGNFVVKCHISADEFVISPDENDYGQQIRISGMDCQIRGDSKLFIELAETIPDERMGVDVEVTFKLEDGDEFTDTGKFFCNEIEETNETEAFTSVSFSRFADPYKITEIQINGRTLWKR</sequence>
<dbReference type="AlphaFoldDB" id="A0A1H7GSI3"/>
<keyword evidence="1" id="KW-1133">Transmembrane helix</keyword>
<evidence type="ECO:0000256" key="1">
    <source>
        <dbReference type="SAM" id="Phobius"/>
    </source>
</evidence>
<evidence type="ECO:0000313" key="2">
    <source>
        <dbReference type="EMBL" id="SEK40994.1"/>
    </source>
</evidence>
<organism evidence="2 3">
    <name type="scientific">Ruminococcus albus</name>
    <dbReference type="NCBI Taxonomy" id="1264"/>
    <lineage>
        <taxon>Bacteria</taxon>
        <taxon>Bacillati</taxon>
        <taxon>Bacillota</taxon>
        <taxon>Clostridia</taxon>
        <taxon>Eubacteriales</taxon>
        <taxon>Oscillospiraceae</taxon>
        <taxon>Ruminococcus</taxon>
    </lineage>
</organism>
<accession>A0A1H7GSI3</accession>
<proteinExistence type="predicted"/>